<dbReference type="EMBL" id="MFKU01000006">
    <property type="protein sequence ID" value="OGG48933.1"/>
    <property type="molecule type" value="Genomic_DNA"/>
</dbReference>
<dbReference type="SUPFAM" id="SSF82771">
    <property type="entry name" value="GIY-YIG endonuclease"/>
    <property type="match status" value="1"/>
</dbReference>
<protein>
    <recommendedName>
        <fullName evidence="2">GIY-YIG domain-containing protein</fullName>
    </recommendedName>
</protein>
<reference evidence="3 4" key="1">
    <citation type="journal article" date="2016" name="Nat. Commun.">
        <title>Thousands of microbial genomes shed light on interconnected biogeochemical processes in an aquifer system.</title>
        <authorList>
            <person name="Anantharaman K."/>
            <person name="Brown C.T."/>
            <person name="Hug L.A."/>
            <person name="Sharon I."/>
            <person name="Castelle C.J."/>
            <person name="Probst A.J."/>
            <person name="Thomas B.C."/>
            <person name="Singh A."/>
            <person name="Wilkins M.J."/>
            <person name="Karaoz U."/>
            <person name="Brodie E.L."/>
            <person name="Williams K.H."/>
            <person name="Hubbard S.S."/>
            <person name="Banfield J.F."/>
        </authorList>
    </citation>
    <scope>NUCLEOTIDE SEQUENCE [LARGE SCALE GENOMIC DNA]</scope>
</reference>
<dbReference type="Gene3D" id="3.40.1440.10">
    <property type="entry name" value="GIY-YIG endonuclease"/>
    <property type="match status" value="1"/>
</dbReference>
<dbReference type="PROSITE" id="PS50164">
    <property type="entry name" value="GIY_YIG"/>
    <property type="match status" value="1"/>
</dbReference>
<evidence type="ECO:0000313" key="4">
    <source>
        <dbReference type="Proteomes" id="UP000178815"/>
    </source>
</evidence>
<feature type="domain" description="GIY-YIG" evidence="2">
    <location>
        <begin position="1"/>
        <end position="75"/>
    </location>
</feature>
<dbReference type="InterPro" id="IPR000305">
    <property type="entry name" value="GIY-YIG_endonuc"/>
</dbReference>
<dbReference type="AlphaFoldDB" id="A0A1F6CI61"/>
<dbReference type="PANTHER" id="PTHR34477">
    <property type="entry name" value="UPF0213 PROTEIN YHBQ"/>
    <property type="match status" value="1"/>
</dbReference>
<comment type="similarity">
    <text evidence="1">Belongs to the UPF0213 family.</text>
</comment>
<dbReference type="Pfam" id="PF01541">
    <property type="entry name" value="GIY-YIG"/>
    <property type="match status" value="1"/>
</dbReference>
<organism evidence="3 4">
    <name type="scientific">Candidatus Kaiserbacteria bacterium RIFCSPHIGHO2_01_FULL_53_31</name>
    <dbReference type="NCBI Taxonomy" id="1798481"/>
    <lineage>
        <taxon>Bacteria</taxon>
        <taxon>Candidatus Kaiseribacteriota</taxon>
    </lineage>
</organism>
<dbReference type="CDD" id="cd10456">
    <property type="entry name" value="GIY-YIG_UPF0213"/>
    <property type="match status" value="1"/>
</dbReference>
<proteinExistence type="inferred from homology"/>
<comment type="caution">
    <text evidence="3">The sequence shown here is derived from an EMBL/GenBank/DDBJ whole genome shotgun (WGS) entry which is preliminary data.</text>
</comment>
<gene>
    <name evidence="3" type="ORF">A2678_02620</name>
</gene>
<evidence type="ECO:0000256" key="1">
    <source>
        <dbReference type="ARBA" id="ARBA00007435"/>
    </source>
</evidence>
<name>A0A1F6CI61_9BACT</name>
<dbReference type="Proteomes" id="UP000178815">
    <property type="component" value="Unassembled WGS sequence"/>
</dbReference>
<accession>A0A1F6CI61</accession>
<evidence type="ECO:0000259" key="2">
    <source>
        <dbReference type="PROSITE" id="PS50164"/>
    </source>
</evidence>
<evidence type="ECO:0000313" key="3">
    <source>
        <dbReference type="EMBL" id="OGG48933.1"/>
    </source>
</evidence>
<dbReference type="InterPro" id="IPR035901">
    <property type="entry name" value="GIY-YIG_endonuc_sf"/>
</dbReference>
<sequence>MYFVYLLECKDGSLYTGITTDVDRRFVDHKNGVGGSYTRSKGVKKVVYTEKHPDRSSASKREAEIKSWRREKKLRLIGASDHRLRRIIVA</sequence>
<dbReference type="STRING" id="1798481.A2678_02620"/>
<dbReference type="PANTHER" id="PTHR34477:SF1">
    <property type="entry name" value="UPF0213 PROTEIN YHBQ"/>
    <property type="match status" value="1"/>
</dbReference>
<dbReference type="InterPro" id="IPR050190">
    <property type="entry name" value="UPF0213_domain"/>
</dbReference>